<sequence length="135" mass="14393">MSMQSSVGNHQVYEDGDQRVPPDSQKSQSQQDPYEEGKKNSHKDNDPKDQRSIGNRLAAAHDQNDTSSSGKGDKESKAAQQDATLPAKMHGNQPSRGAQIDADIQAEEEEMLAKKDAAKGGSGKGGTGKMAGQKN</sequence>
<dbReference type="PANTHER" id="PTHR39475:SF1">
    <property type="entry name" value="CONIDIATION-SPECIFIC PROTEIN 6"/>
    <property type="match status" value="1"/>
</dbReference>
<evidence type="ECO:0000256" key="1">
    <source>
        <dbReference type="SAM" id="MobiDB-lite"/>
    </source>
</evidence>
<feature type="compositionally biased region" description="Gly residues" evidence="1">
    <location>
        <begin position="120"/>
        <end position="129"/>
    </location>
</feature>
<keyword evidence="3" id="KW-1185">Reference proteome</keyword>
<evidence type="ECO:0000313" key="3">
    <source>
        <dbReference type="Proteomes" id="UP001345013"/>
    </source>
</evidence>
<organism evidence="2 3">
    <name type="scientific">Lithohypha guttulata</name>
    <dbReference type="NCBI Taxonomy" id="1690604"/>
    <lineage>
        <taxon>Eukaryota</taxon>
        <taxon>Fungi</taxon>
        <taxon>Dikarya</taxon>
        <taxon>Ascomycota</taxon>
        <taxon>Pezizomycotina</taxon>
        <taxon>Eurotiomycetes</taxon>
        <taxon>Chaetothyriomycetidae</taxon>
        <taxon>Chaetothyriales</taxon>
        <taxon>Trichomeriaceae</taxon>
        <taxon>Lithohypha</taxon>
    </lineage>
</organism>
<feature type="compositionally biased region" description="Basic and acidic residues" evidence="1">
    <location>
        <begin position="35"/>
        <end position="51"/>
    </location>
</feature>
<dbReference type="EMBL" id="JAVRRG010000005">
    <property type="protein sequence ID" value="KAK5100906.1"/>
    <property type="molecule type" value="Genomic_DNA"/>
</dbReference>
<feature type="compositionally biased region" description="Low complexity" evidence="1">
    <location>
        <begin position="21"/>
        <end position="32"/>
    </location>
</feature>
<reference evidence="2 3" key="1">
    <citation type="submission" date="2023-08" db="EMBL/GenBank/DDBJ databases">
        <title>Black Yeasts Isolated from many extreme environments.</title>
        <authorList>
            <person name="Coleine C."/>
            <person name="Stajich J.E."/>
            <person name="Selbmann L."/>
        </authorList>
    </citation>
    <scope>NUCLEOTIDE SEQUENCE [LARGE SCALE GENOMIC DNA]</scope>
    <source>
        <strain evidence="2 3">CCFEE 5885</strain>
    </source>
</reference>
<comment type="caution">
    <text evidence="2">The sequence shown here is derived from an EMBL/GenBank/DDBJ whole genome shotgun (WGS) entry which is preliminary data.</text>
</comment>
<gene>
    <name evidence="2" type="ORF">LTR24_000754</name>
</gene>
<proteinExistence type="predicted"/>
<protein>
    <submittedName>
        <fullName evidence="2">Uncharacterized protein</fullName>
    </submittedName>
</protein>
<dbReference type="Proteomes" id="UP001345013">
    <property type="component" value="Unassembled WGS sequence"/>
</dbReference>
<dbReference type="PANTHER" id="PTHR39475">
    <property type="entry name" value="CONIDIATION-SPECIFIC PROTEIN 6"/>
    <property type="match status" value="1"/>
</dbReference>
<feature type="region of interest" description="Disordered" evidence="1">
    <location>
        <begin position="1"/>
        <end position="135"/>
    </location>
</feature>
<evidence type="ECO:0000313" key="2">
    <source>
        <dbReference type="EMBL" id="KAK5100906.1"/>
    </source>
</evidence>
<accession>A0ABR0KMV1</accession>
<name>A0ABR0KMV1_9EURO</name>